<evidence type="ECO:0000256" key="1">
    <source>
        <dbReference type="SAM" id="MobiDB-lite"/>
    </source>
</evidence>
<dbReference type="EMBL" id="SIXI01000001">
    <property type="protein sequence ID" value="TBO34165.1"/>
    <property type="molecule type" value="Genomic_DNA"/>
</dbReference>
<sequence>MSSASTTASTAESAHTTPVGRPVQPFDVLDACHRQMVVALQQLDELTARLEDHGVDGKTRTLAKDLFLFFTNTAREHHLDEEKHVFPALLTSDDDELVRLTLRLQQDHGWIEEDWLQLAPQIEAIAAGYNWFNIDYLRAAIPVFKALYQDHMALEESMIYPEARSRIGEWDLRGMGREMAARRRQAGQAPHMEQAA</sequence>
<dbReference type="Pfam" id="PF01814">
    <property type="entry name" value="Hemerythrin"/>
    <property type="match status" value="1"/>
</dbReference>
<evidence type="ECO:0000259" key="2">
    <source>
        <dbReference type="Pfam" id="PF01814"/>
    </source>
</evidence>
<name>A0A4Q9H502_9BURK</name>
<gene>
    <name evidence="3" type="ORF">EYS42_01610</name>
</gene>
<accession>A0A4Q9H502</accession>
<dbReference type="RefSeq" id="WP_130966114.1">
    <property type="nucleotide sequence ID" value="NZ_SIXI01000001.1"/>
</dbReference>
<feature type="domain" description="Hemerythrin-like" evidence="2">
    <location>
        <begin position="25"/>
        <end position="162"/>
    </location>
</feature>
<evidence type="ECO:0000313" key="4">
    <source>
        <dbReference type="Proteomes" id="UP000292120"/>
    </source>
</evidence>
<organism evidence="3 4">
    <name type="scientific">Aquabacterium lacunae</name>
    <dbReference type="NCBI Taxonomy" id="2528630"/>
    <lineage>
        <taxon>Bacteria</taxon>
        <taxon>Pseudomonadati</taxon>
        <taxon>Pseudomonadota</taxon>
        <taxon>Betaproteobacteria</taxon>
        <taxon>Burkholderiales</taxon>
        <taxon>Aquabacterium</taxon>
    </lineage>
</organism>
<reference evidence="3 4" key="1">
    <citation type="submission" date="2019-02" db="EMBL/GenBank/DDBJ databases">
        <title>Aquabacterium sp. strain KMB7.</title>
        <authorList>
            <person name="Chen W.-M."/>
        </authorList>
    </citation>
    <scope>NUCLEOTIDE SEQUENCE [LARGE SCALE GENOMIC DNA]</scope>
    <source>
        <strain evidence="3 4">KMB7</strain>
    </source>
</reference>
<comment type="caution">
    <text evidence="3">The sequence shown here is derived from an EMBL/GenBank/DDBJ whole genome shotgun (WGS) entry which is preliminary data.</text>
</comment>
<keyword evidence="4" id="KW-1185">Reference proteome</keyword>
<evidence type="ECO:0000313" key="3">
    <source>
        <dbReference type="EMBL" id="TBO34165.1"/>
    </source>
</evidence>
<feature type="region of interest" description="Disordered" evidence="1">
    <location>
        <begin position="1"/>
        <end position="22"/>
    </location>
</feature>
<dbReference type="InterPro" id="IPR012312">
    <property type="entry name" value="Hemerythrin-like"/>
</dbReference>
<dbReference type="Gene3D" id="1.20.120.520">
    <property type="entry name" value="nmb1532 protein domain like"/>
    <property type="match status" value="1"/>
</dbReference>
<feature type="compositionally biased region" description="Low complexity" evidence="1">
    <location>
        <begin position="1"/>
        <end position="17"/>
    </location>
</feature>
<protein>
    <submittedName>
        <fullName evidence="3">Hemerythrin domain-containing protein</fullName>
    </submittedName>
</protein>
<dbReference type="Proteomes" id="UP000292120">
    <property type="component" value="Unassembled WGS sequence"/>
</dbReference>
<proteinExistence type="predicted"/>
<dbReference type="OrthoDB" id="8898809at2"/>
<dbReference type="AlphaFoldDB" id="A0A4Q9H502"/>